<dbReference type="Gene3D" id="1.10.238.10">
    <property type="entry name" value="EF-hand"/>
    <property type="match status" value="1"/>
</dbReference>
<dbReference type="SUPFAM" id="SSF47473">
    <property type="entry name" value="EF-hand"/>
    <property type="match status" value="1"/>
</dbReference>
<comment type="caution">
    <text evidence="3">The sequence shown here is derived from an EMBL/GenBank/DDBJ whole genome shotgun (WGS) entry which is preliminary data.</text>
</comment>
<feature type="region of interest" description="Disordered" evidence="1">
    <location>
        <begin position="1"/>
        <end position="68"/>
    </location>
</feature>
<gene>
    <name evidence="3" type="ORF">ABC974_03655</name>
</gene>
<organism evidence="3 4">
    <name type="scientific">Sphingomonas oligophenolica</name>
    <dbReference type="NCBI Taxonomy" id="301154"/>
    <lineage>
        <taxon>Bacteria</taxon>
        <taxon>Pseudomonadati</taxon>
        <taxon>Pseudomonadota</taxon>
        <taxon>Alphaproteobacteria</taxon>
        <taxon>Sphingomonadales</taxon>
        <taxon>Sphingomonadaceae</taxon>
        <taxon>Sphingomonas</taxon>
    </lineage>
</organism>
<feature type="domain" description="EF-hand" evidence="2">
    <location>
        <begin position="117"/>
        <end position="150"/>
    </location>
</feature>
<accession>A0ABU9XYT2</accession>
<dbReference type="Proteomes" id="UP001419910">
    <property type="component" value="Unassembled WGS sequence"/>
</dbReference>
<dbReference type="InterPro" id="IPR011992">
    <property type="entry name" value="EF-hand-dom_pair"/>
</dbReference>
<dbReference type="CDD" id="cd00051">
    <property type="entry name" value="EFh"/>
    <property type="match status" value="1"/>
</dbReference>
<dbReference type="PROSITE" id="PS00018">
    <property type="entry name" value="EF_HAND_1"/>
    <property type="match status" value="2"/>
</dbReference>
<evidence type="ECO:0000259" key="2">
    <source>
        <dbReference type="PROSITE" id="PS50222"/>
    </source>
</evidence>
<sequence length="150" mass="15400">MAPAQTAPQTAPASTTPANTAQPQSVTPADPMATASPAAQDAQAVAQPAPVNPIAQPAQQAAAQPISGAAQIAQVVNTEFPSYDKDKNGTLNEVEFGAWMVALKEKSDPTTKPDSPATKAWVDQAFASADKDKNKVLTKSELTGFLSQGA</sequence>
<feature type="compositionally biased region" description="Low complexity" evidence="1">
    <location>
        <begin position="1"/>
        <end position="24"/>
    </location>
</feature>
<dbReference type="InterPro" id="IPR018247">
    <property type="entry name" value="EF_Hand_1_Ca_BS"/>
</dbReference>
<name>A0ABU9XYT2_9SPHN</name>
<protein>
    <submittedName>
        <fullName evidence="3">EF-hand domain-containing protein</fullName>
    </submittedName>
</protein>
<keyword evidence="4" id="KW-1185">Reference proteome</keyword>
<evidence type="ECO:0000313" key="3">
    <source>
        <dbReference type="EMBL" id="MEN2788709.1"/>
    </source>
</evidence>
<evidence type="ECO:0000313" key="4">
    <source>
        <dbReference type="Proteomes" id="UP001419910"/>
    </source>
</evidence>
<dbReference type="EMBL" id="JBDIME010000002">
    <property type="protein sequence ID" value="MEN2788709.1"/>
    <property type="molecule type" value="Genomic_DNA"/>
</dbReference>
<proteinExistence type="predicted"/>
<dbReference type="InterPro" id="IPR002048">
    <property type="entry name" value="EF_hand_dom"/>
</dbReference>
<feature type="domain" description="EF-hand" evidence="2">
    <location>
        <begin position="71"/>
        <end position="106"/>
    </location>
</feature>
<feature type="compositionally biased region" description="Low complexity" evidence="1">
    <location>
        <begin position="33"/>
        <end position="68"/>
    </location>
</feature>
<evidence type="ECO:0000256" key="1">
    <source>
        <dbReference type="SAM" id="MobiDB-lite"/>
    </source>
</evidence>
<dbReference type="PROSITE" id="PS50222">
    <property type="entry name" value="EF_HAND_2"/>
    <property type="match status" value="2"/>
</dbReference>
<dbReference type="SMART" id="SM00054">
    <property type="entry name" value="EFh"/>
    <property type="match status" value="2"/>
</dbReference>
<dbReference type="RefSeq" id="WP_345840376.1">
    <property type="nucleotide sequence ID" value="NZ_JBDIME010000002.1"/>
</dbReference>
<reference evidence="3 4" key="1">
    <citation type="submission" date="2024-05" db="EMBL/GenBank/DDBJ databases">
        <authorList>
            <person name="Liu Q."/>
            <person name="Xin Y.-H."/>
        </authorList>
    </citation>
    <scope>NUCLEOTIDE SEQUENCE [LARGE SCALE GENOMIC DNA]</scope>
    <source>
        <strain evidence="3 4">CGMCC 1.10181</strain>
    </source>
</reference>